<comment type="caution">
    <text evidence="1">The sequence shown here is derived from an EMBL/GenBank/DDBJ whole genome shotgun (WGS) entry which is preliminary data.</text>
</comment>
<protein>
    <submittedName>
        <fullName evidence="1">Uncharacterized protein</fullName>
    </submittedName>
</protein>
<keyword evidence="2" id="KW-1185">Reference proteome</keyword>
<dbReference type="AlphaFoldDB" id="A0A2A2JAS8"/>
<name>A0A2A2JAS8_9BILA</name>
<dbReference type="Proteomes" id="UP000218231">
    <property type="component" value="Unassembled WGS sequence"/>
</dbReference>
<dbReference type="EMBL" id="LIAE01010568">
    <property type="protein sequence ID" value="PAV58622.1"/>
    <property type="molecule type" value="Genomic_DNA"/>
</dbReference>
<organism evidence="1 2">
    <name type="scientific">Diploscapter pachys</name>
    <dbReference type="NCBI Taxonomy" id="2018661"/>
    <lineage>
        <taxon>Eukaryota</taxon>
        <taxon>Metazoa</taxon>
        <taxon>Ecdysozoa</taxon>
        <taxon>Nematoda</taxon>
        <taxon>Chromadorea</taxon>
        <taxon>Rhabditida</taxon>
        <taxon>Rhabditina</taxon>
        <taxon>Rhabditomorpha</taxon>
        <taxon>Rhabditoidea</taxon>
        <taxon>Rhabditidae</taxon>
        <taxon>Diploscapter</taxon>
    </lineage>
</organism>
<proteinExistence type="predicted"/>
<accession>A0A2A2JAS8</accession>
<evidence type="ECO:0000313" key="2">
    <source>
        <dbReference type="Proteomes" id="UP000218231"/>
    </source>
</evidence>
<evidence type="ECO:0000313" key="1">
    <source>
        <dbReference type="EMBL" id="PAV58622.1"/>
    </source>
</evidence>
<gene>
    <name evidence="1" type="ORF">WR25_06141</name>
</gene>
<reference evidence="1 2" key="1">
    <citation type="journal article" date="2017" name="Curr. Biol.">
        <title>Genome architecture and evolution of a unichromosomal asexual nematode.</title>
        <authorList>
            <person name="Fradin H."/>
            <person name="Zegar C."/>
            <person name="Gutwein M."/>
            <person name="Lucas J."/>
            <person name="Kovtun M."/>
            <person name="Corcoran D."/>
            <person name="Baugh L.R."/>
            <person name="Kiontke K."/>
            <person name="Gunsalus K."/>
            <person name="Fitch D.H."/>
            <person name="Piano F."/>
        </authorList>
    </citation>
    <scope>NUCLEOTIDE SEQUENCE [LARGE SCALE GENOMIC DNA]</scope>
    <source>
        <strain evidence="1">PF1309</strain>
    </source>
</reference>
<sequence>MADFYGVAKYDFIYVLNLKIDLIDKFLSPTPPLYNNSALFQPPLPLDDFSLVQRSDAQGFSYQGVYASIWRHVNLS</sequence>